<proteinExistence type="predicted"/>
<accession>A0AAD4TZ42</accession>
<keyword evidence="2" id="KW-1185">Reference proteome</keyword>
<reference evidence="1" key="1">
    <citation type="submission" date="2022-03" db="EMBL/GenBank/DDBJ databases">
        <title>Genomic analyses of argali, domestic sheep and their hybrids provide insights into chromosomal evolution, heterosis and genetic basis of agronomic traits.</title>
        <authorList>
            <person name="Li M."/>
        </authorList>
    </citation>
    <scope>NUCLEOTIDE SEQUENCE</scope>
    <source>
        <strain evidence="1">CAU-MHL-2022a</strain>
        <tissue evidence="1">Skin</tissue>
    </source>
</reference>
<sequence>MVRVRRAIIEVCISYESTESVCAEAEKSIGKQNMKANGRTGLTKVMNKKDDLNALEWKKMVELENTCDENAVTAQIMVTEEPVPGVGLPCGNWQLFRYQSIEVLSLRCDNEDGEQETDYRHCRTLSFMFCYDLVFVCERKSISSPKLRHKCEKAEMNGWLLLNTQNSDWHLETARVGADCQLLLSHSIDKTALAIALDVNEGCRERVGMDSVRLQCLLQFPHQ</sequence>
<dbReference type="EMBL" id="JAKZEL010000018">
    <property type="protein sequence ID" value="KAI4535342.1"/>
    <property type="molecule type" value="Genomic_DNA"/>
</dbReference>
<name>A0AAD4TZ42_OVIAM</name>
<evidence type="ECO:0000313" key="2">
    <source>
        <dbReference type="Proteomes" id="UP001214576"/>
    </source>
</evidence>
<dbReference type="Proteomes" id="UP001214576">
    <property type="component" value="Unassembled WGS sequence"/>
</dbReference>
<dbReference type="AlphaFoldDB" id="A0AAD4TZ42"/>
<evidence type="ECO:0000313" key="1">
    <source>
        <dbReference type="EMBL" id="KAI4535342.1"/>
    </source>
</evidence>
<organism evidence="1 2">
    <name type="scientific">Ovis ammon polii</name>
    <dbReference type="NCBI Taxonomy" id="230172"/>
    <lineage>
        <taxon>Eukaryota</taxon>
        <taxon>Metazoa</taxon>
        <taxon>Chordata</taxon>
        <taxon>Craniata</taxon>
        <taxon>Vertebrata</taxon>
        <taxon>Euteleostomi</taxon>
        <taxon>Mammalia</taxon>
        <taxon>Eutheria</taxon>
        <taxon>Laurasiatheria</taxon>
        <taxon>Artiodactyla</taxon>
        <taxon>Ruminantia</taxon>
        <taxon>Pecora</taxon>
        <taxon>Bovidae</taxon>
        <taxon>Caprinae</taxon>
        <taxon>Ovis</taxon>
    </lineage>
</organism>
<protein>
    <submittedName>
        <fullName evidence="1">Uncharacterized protein</fullName>
    </submittedName>
</protein>
<comment type="caution">
    <text evidence="1">The sequence shown here is derived from an EMBL/GenBank/DDBJ whole genome shotgun (WGS) entry which is preliminary data.</text>
</comment>
<gene>
    <name evidence="1" type="ORF">MG293_014568</name>
</gene>